<dbReference type="EMBL" id="CP066558">
    <property type="protein sequence ID" value="QQF82739.1"/>
    <property type="molecule type" value="Genomic_DNA"/>
</dbReference>
<protein>
    <submittedName>
        <fullName evidence="1">Uncharacterized protein</fullName>
    </submittedName>
</protein>
<evidence type="ECO:0000313" key="2">
    <source>
        <dbReference type="Proteomes" id="UP000595373"/>
    </source>
</evidence>
<evidence type="ECO:0000313" key="1">
    <source>
        <dbReference type="EMBL" id="QQF82739.1"/>
    </source>
</evidence>
<name>A0A9Q6Z1B1_HISSO</name>
<reference evidence="1 2" key="1">
    <citation type="submission" date="2020-12" db="EMBL/GenBank/DDBJ databases">
        <title>ASc-MMNZ-VFA-070.</title>
        <authorList>
            <person name="Schryvers A."/>
            <person name="Mostafa Nazari M."/>
            <person name="Farshchi Andisi V."/>
            <person name="Timsit E."/>
            <person name="Walter Morck D."/>
        </authorList>
    </citation>
    <scope>NUCLEOTIDE SEQUENCE [LARGE SCALE GENOMIC DNA]</scope>
    <source>
        <strain evidence="1 2">ASc-MMNZ-VFA-070</strain>
    </source>
</reference>
<keyword evidence="2" id="KW-1185">Reference proteome</keyword>
<dbReference type="Proteomes" id="UP000595373">
    <property type="component" value="Chromosome"/>
</dbReference>
<organism evidence="1 2">
    <name type="scientific">Histophilus somni</name>
    <name type="common">Haemophilus somnus</name>
    <dbReference type="NCBI Taxonomy" id="731"/>
    <lineage>
        <taxon>Bacteria</taxon>
        <taxon>Pseudomonadati</taxon>
        <taxon>Pseudomonadota</taxon>
        <taxon>Gammaproteobacteria</taxon>
        <taxon>Pasteurellales</taxon>
        <taxon>Pasteurellaceae</taxon>
        <taxon>Histophilus</taxon>
    </lineage>
</organism>
<proteinExistence type="predicted"/>
<accession>A0A9Q6Z1B1</accession>
<gene>
    <name evidence="1" type="ORF">JFL49_02130</name>
</gene>
<sequence>MNFLALAQRLRQEMNDSGEGPAQVTGQRGRNLEYVNAIREAWLDIQQCRPWAVQFWQQGFSPDKLQILENTVDTPFIPAQYHLAIVFYAMQSKAISQNAQELILRGQQEWDKYLHLLCRDFLPTLKVGR</sequence>
<dbReference type="AlphaFoldDB" id="A0A9Q6Z1B1"/>
<dbReference type="RefSeq" id="WP_075294030.1">
    <property type="nucleotide sequence ID" value="NZ_CP018802.1"/>
</dbReference>
<dbReference type="OrthoDB" id="9181825at2"/>